<reference evidence="2 3" key="1">
    <citation type="journal article" date="2016" name="Genome Biol. Evol.">
        <title>Divergent and convergent evolution of fungal pathogenicity.</title>
        <authorList>
            <person name="Shang Y."/>
            <person name="Xiao G."/>
            <person name="Zheng P."/>
            <person name="Cen K."/>
            <person name="Zhan S."/>
            <person name="Wang C."/>
        </authorList>
    </citation>
    <scope>NUCLEOTIDE SEQUENCE [LARGE SCALE GENOMIC DNA]</scope>
    <source>
        <strain evidence="2 3">RCEF 3172</strain>
    </source>
</reference>
<keyword evidence="3" id="KW-1185">Reference proteome</keyword>
<proteinExistence type="predicted"/>
<accession>A0A162M1S0</accession>
<dbReference type="AlphaFoldDB" id="A0A162M1S0"/>
<comment type="caution">
    <text evidence="2">The sequence shown here is derived from an EMBL/GenBank/DDBJ whole genome shotgun (WGS) entry which is preliminary data.</text>
</comment>
<feature type="compositionally biased region" description="Acidic residues" evidence="1">
    <location>
        <begin position="367"/>
        <end position="386"/>
    </location>
</feature>
<sequence length="535" mass="58917">MFGDTESQNKVARKWVVGQWQRWGIWNRDWPEDGPGSQERWGNGLPACLLAMELAWEIEHVVTIRQPVDVSKICDTKAPQSPGSPPLNWSWDLVATLAAERLLNRHREDGFPSSKIELPSVVFHQDLKSLSVNLPEPVQKLVATVEKWDDLSLPPGTQTERRDIFGDPIGMYTKASTLEADGARDSDNEDGARDSDNEDGARDSDNEDGARDSDNEDGARDSDNEDGARDSDNEDGARDSDNEDGARDSDNEDGARDSDNEDGARDSDNEDGARDSDNEDGARDSDNEDGARDSDNEDGARDSDNEDGARDSDNEDGARDSDNEDGARDSDNEDGARDSDNEDGARDSDNEDGARDSDNEDGARDSDNEDGAPDSDNEDGAPDSDSEYGKGLFGISKREASTLEAGGARNSGYGTVRNCDNREDLQRSFGIRHREASTLEADGARDSDNVYRRGRYIMTPLEYGRARDPAYKTVRKCANREDLRRFLGISDEQARILEANGACNSDYETDELFSAYQVHLRLVSRATLVTSKDEA</sequence>
<name>A0A162M1S0_9HYPO</name>
<dbReference type="EMBL" id="AZHA01000004">
    <property type="protein sequence ID" value="OAA48970.1"/>
    <property type="molecule type" value="Genomic_DNA"/>
</dbReference>
<feature type="region of interest" description="Disordered" evidence="1">
    <location>
        <begin position="176"/>
        <end position="391"/>
    </location>
</feature>
<dbReference type="OrthoDB" id="10516229at2759"/>
<evidence type="ECO:0000313" key="2">
    <source>
        <dbReference type="EMBL" id="OAA48970.1"/>
    </source>
</evidence>
<protein>
    <submittedName>
        <fullName evidence="2">Circumsporozoite protein</fullName>
    </submittedName>
</protein>
<gene>
    <name evidence="2" type="ORF">BBO_02015</name>
</gene>
<organism evidence="2 3">
    <name type="scientific">Beauveria brongniartii RCEF 3172</name>
    <dbReference type="NCBI Taxonomy" id="1081107"/>
    <lineage>
        <taxon>Eukaryota</taxon>
        <taxon>Fungi</taxon>
        <taxon>Dikarya</taxon>
        <taxon>Ascomycota</taxon>
        <taxon>Pezizomycotina</taxon>
        <taxon>Sordariomycetes</taxon>
        <taxon>Hypocreomycetidae</taxon>
        <taxon>Hypocreales</taxon>
        <taxon>Cordycipitaceae</taxon>
        <taxon>Beauveria</taxon>
        <taxon>Beauveria brongniartii</taxon>
    </lineage>
</organism>
<evidence type="ECO:0000313" key="3">
    <source>
        <dbReference type="Proteomes" id="UP000076863"/>
    </source>
</evidence>
<evidence type="ECO:0000256" key="1">
    <source>
        <dbReference type="SAM" id="MobiDB-lite"/>
    </source>
</evidence>
<dbReference type="Proteomes" id="UP000076863">
    <property type="component" value="Unassembled WGS sequence"/>
</dbReference>
<feature type="compositionally biased region" description="Basic and acidic residues" evidence="1">
    <location>
        <begin position="181"/>
        <end position="366"/>
    </location>
</feature>